<reference evidence="2 3" key="1">
    <citation type="submission" date="2016-07" db="EMBL/GenBank/DDBJ databases">
        <title>Pervasive Adenine N6-methylation of Active Genes in Fungi.</title>
        <authorList>
            <consortium name="DOE Joint Genome Institute"/>
            <person name="Mondo S.J."/>
            <person name="Dannebaum R.O."/>
            <person name="Kuo R.C."/>
            <person name="Labutti K."/>
            <person name="Haridas S."/>
            <person name="Kuo A."/>
            <person name="Salamov A."/>
            <person name="Ahrendt S.R."/>
            <person name="Lipzen A."/>
            <person name="Sullivan W."/>
            <person name="Andreopoulos W.B."/>
            <person name="Clum A."/>
            <person name="Lindquist E."/>
            <person name="Daum C."/>
            <person name="Ramamoorthy G.K."/>
            <person name="Gryganskyi A."/>
            <person name="Culley D."/>
            <person name="Magnuson J.K."/>
            <person name="James T.Y."/>
            <person name="O'Malley M.A."/>
            <person name="Stajich J.E."/>
            <person name="Spatafora J.W."/>
            <person name="Visel A."/>
            <person name="Grigoriev I.V."/>
        </authorList>
    </citation>
    <scope>NUCLEOTIDE SEQUENCE [LARGE SCALE GENOMIC DNA]</scope>
    <source>
        <strain evidence="2 3">PL171</strain>
    </source>
</reference>
<dbReference type="Proteomes" id="UP000193411">
    <property type="component" value="Unassembled WGS sequence"/>
</dbReference>
<dbReference type="EMBL" id="MCFL01000046">
    <property type="protein sequence ID" value="ORZ32428.1"/>
    <property type="molecule type" value="Genomic_DNA"/>
</dbReference>
<keyword evidence="1" id="KW-0812">Transmembrane</keyword>
<keyword evidence="3" id="KW-1185">Reference proteome</keyword>
<protein>
    <submittedName>
        <fullName evidence="2">Uncharacterized protein</fullName>
    </submittedName>
</protein>
<dbReference type="AlphaFoldDB" id="A0A1Y2HCW0"/>
<keyword evidence="1" id="KW-1133">Transmembrane helix</keyword>
<accession>A0A1Y2HCW0</accession>
<organism evidence="2 3">
    <name type="scientific">Catenaria anguillulae PL171</name>
    <dbReference type="NCBI Taxonomy" id="765915"/>
    <lineage>
        <taxon>Eukaryota</taxon>
        <taxon>Fungi</taxon>
        <taxon>Fungi incertae sedis</taxon>
        <taxon>Blastocladiomycota</taxon>
        <taxon>Blastocladiomycetes</taxon>
        <taxon>Blastocladiales</taxon>
        <taxon>Catenariaceae</taxon>
        <taxon>Catenaria</taxon>
    </lineage>
</organism>
<evidence type="ECO:0000313" key="2">
    <source>
        <dbReference type="EMBL" id="ORZ32428.1"/>
    </source>
</evidence>
<evidence type="ECO:0000313" key="3">
    <source>
        <dbReference type="Proteomes" id="UP000193411"/>
    </source>
</evidence>
<keyword evidence="1" id="KW-0472">Membrane</keyword>
<comment type="caution">
    <text evidence="2">The sequence shown here is derived from an EMBL/GenBank/DDBJ whole genome shotgun (WGS) entry which is preliminary data.</text>
</comment>
<evidence type="ECO:0000256" key="1">
    <source>
        <dbReference type="SAM" id="Phobius"/>
    </source>
</evidence>
<gene>
    <name evidence="2" type="ORF">BCR44DRAFT_1440182</name>
</gene>
<proteinExistence type="predicted"/>
<name>A0A1Y2HCW0_9FUNG</name>
<sequence>MPTERAKSLTCDSLSFPPLFLFVFPAAIPPVLLAMISPTFVVVYALLVSPCS</sequence>
<feature type="transmembrane region" description="Helical" evidence="1">
    <location>
        <begin position="20"/>
        <end position="47"/>
    </location>
</feature>